<dbReference type="Gene3D" id="3.40.50.1820">
    <property type="entry name" value="alpha/beta hydrolase"/>
    <property type="match status" value="1"/>
</dbReference>
<reference evidence="3" key="1">
    <citation type="submission" date="2017-04" db="EMBL/GenBank/DDBJ databases">
        <title>Complete Genome Sequences of Twelve Strains of a Stable Defined Moderately Diverse Mouse Microbiota 2 (sDMDMm2).</title>
        <authorList>
            <person name="Uchimura Y."/>
            <person name="Wyss M."/>
            <person name="Brugiroux S."/>
            <person name="Limenitakis J.P."/>
            <person name="Stecher B."/>
            <person name="McCoy K.D."/>
            <person name="Macpherson A.J."/>
        </authorList>
    </citation>
    <scope>NUCLEOTIDE SEQUENCE</scope>
    <source>
        <strain evidence="3">YL58</strain>
    </source>
</reference>
<dbReference type="Pfam" id="PF20434">
    <property type="entry name" value="BD-FAE"/>
    <property type="match status" value="1"/>
</dbReference>
<dbReference type="STRING" id="1796616.A4V09_09700"/>
<dbReference type="Proteomes" id="UP000092574">
    <property type="component" value="Chromosome"/>
</dbReference>
<evidence type="ECO:0000259" key="2">
    <source>
        <dbReference type="Pfam" id="PF20434"/>
    </source>
</evidence>
<keyword evidence="4" id="KW-1185">Reference proteome</keyword>
<feature type="domain" description="BD-FAE-like" evidence="2">
    <location>
        <begin position="25"/>
        <end position="218"/>
    </location>
</feature>
<evidence type="ECO:0000256" key="1">
    <source>
        <dbReference type="ARBA" id="ARBA00022801"/>
    </source>
</evidence>
<dbReference type="GO" id="GO:0016787">
    <property type="term" value="F:hydrolase activity"/>
    <property type="evidence" value="ECO:0007669"/>
    <property type="project" value="UniProtKB-KW"/>
</dbReference>
<evidence type="ECO:0000313" key="3">
    <source>
        <dbReference type="EMBL" id="ANU76012.1"/>
    </source>
</evidence>
<dbReference type="PANTHER" id="PTHR48081:SF6">
    <property type="entry name" value="PEPTIDASE S9 PROLYL OLIGOPEPTIDASE CATALYTIC DOMAIN-CONTAINING PROTEIN"/>
    <property type="match status" value="1"/>
</dbReference>
<organism evidence="3 4">
    <name type="scientific">Blautia pseudococcoides</name>
    <dbReference type="NCBI Taxonomy" id="1796616"/>
    <lineage>
        <taxon>Bacteria</taxon>
        <taxon>Bacillati</taxon>
        <taxon>Bacillota</taxon>
        <taxon>Clostridia</taxon>
        <taxon>Lachnospirales</taxon>
        <taxon>Lachnospiraceae</taxon>
        <taxon>Blautia</taxon>
    </lineage>
</organism>
<dbReference type="InterPro" id="IPR049492">
    <property type="entry name" value="BD-FAE-like_dom"/>
</dbReference>
<dbReference type="InterPro" id="IPR050300">
    <property type="entry name" value="GDXG_lipolytic_enzyme"/>
</dbReference>
<gene>
    <name evidence="3" type="ORF">A4V09_09700</name>
</gene>
<protein>
    <submittedName>
        <fullName evidence="3">Pectin acetylesterase</fullName>
    </submittedName>
</protein>
<sequence>MIHEKIPIQMSGSSKETHLTTYILDTYEELPKDLLRPLILICPGGAYRFTADREAEMIALQFNSMGYHAAVLRYSCAPVVFPTALSEVARSVQVIQEKADMWHVDTDNIFVMGFSAGGHLAASFGVFWNRDFLSEAVGCSKESLKVKGLILSYPVITSREDYGHLESIHNLLGSDYEEKKEEMALETQAGVHVPPAFIWHTFEDQSVPFQNSLLFVEAMGKAGVPVEFHLYPKGSHGLSLANETLMRVDGTGVQKECQSWMPLLHTWLQNVTAQPASGDRSV</sequence>
<dbReference type="AlphaFoldDB" id="A0A1C7ICS7"/>
<name>A0A1C7ICS7_9FIRM</name>
<dbReference type="SUPFAM" id="SSF53474">
    <property type="entry name" value="alpha/beta-Hydrolases"/>
    <property type="match status" value="1"/>
</dbReference>
<accession>A0A1C7ICS7</accession>
<dbReference type="RefSeq" id="WP_065542189.1">
    <property type="nucleotide sequence ID" value="NZ_CP015405.2"/>
</dbReference>
<dbReference type="OrthoDB" id="9794725at2"/>
<dbReference type="EMBL" id="CP015405">
    <property type="protein sequence ID" value="ANU76012.1"/>
    <property type="molecule type" value="Genomic_DNA"/>
</dbReference>
<dbReference type="KEGG" id="byl:A4V09_09700"/>
<dbReference type="InterPro" id="IPR029058">
    <property type="entry name" value="AB_hydrolase_fold"/>
</dbReference>
<keyword evidence="1" id="KW-0378">Hydrolase</keyword>
<proteinExistence type="predicted"/>
<dbReference type="PANTHER" id="PTHR48081">
    <property type="entry name" value="AB HYDROLASE SUPERFAMILY PROTEIN C4A8.06C"/>
    <property type="match status" value="1"/>
</dbReference>
<evidence type="ECO:0000313" key="4">
    <source>
        <dbReference type="Proteomes" id="UP000092574"/>
    </source>
</evidence>